<feature type="compositionally biased region" description="Polar residues" evidence="1">
    <location>
        <begin position="149"/>
        <end position="160"/>
    </location>
</feature>
<dbReference type="FunCoup" id="A0A6P7G3P1">
    <property type="interactions" value="54"/>
</dbReference>
<dbReference type="AlphaFoldDB" id="A0A6P7G3P1"/>
<feature type="region of interest" description="Disordered" evidence="1">
    <location>
        <begin position="145"/>
        <end position="166"/>
    </location>
</feature>
<keyword evidence="2" id="KW-0812">Transmembrane</keyword>
<reference evidence="6" key="1">
    <citation type="submission" date="2025-04" db="UniProtKB">
        <authorList>
            <consortium name="RefSeq"/>
        </authorList>
    </citation>
    <scope>IDENTIFICATION</scope>
    <source>
        <tissue evidence="6">Whole insect</tissue>
    </source>
</reference>
<evidence type="ECO:0000256" key="3">
    <source>
        <dbReference type="SAM" id="SignalP"/>
    </source>
</evidence>
<dbReference type="RefSeq" id="XP_028141642.1">
    <property type="nucleotide sequence ID" value="XM_028285841.1"/>
</dbReference>
<sequence length="215" mass="23972">MLWKIVFFVCFCASAANSQGLSVTGAKCGERTCKLLEYCSDFDGICEPCVDICNSSHHNFNQVLCEKKCQNYLHDMRYVISTSAGSGNEDIRETVNKLSKMVTVNLTLVCLMLIVLAGFLCFQFYRWKEKKNITFASLKDKILGKKNPQETPSRTNNLPDASSKKSGDLRLDITSNASHSDHSPVTLSTSISRRPAEDCALDYAYDNHAMTPSSR</sequence>
<evidence type="ECO:0000256" key="2">
    <source>
        <dbReference type="SAM" id="Phobius"/>
    </source>
</evidence>
<feature type="signal peptide" evidence="3">
    <location>
        <begin position="1"/>
        <end position="18"/>
    </location>
</feature>
<protein>
    <submittedName>
        <fullName evidence="6">Protein grindelwald</fullName>
    </submittedName>
</protein>
<evidence type="ECO:0000313" key="5">
    <source>
        <dbReference type="Proteomes" id="UP001652700"/>
    </source>
</evidence>
<reference evidence="4" key="2">
    <citation type="submission" date="2025-05" db="UniProtKB">
        <authorList>
            <consortium name="EnsemblMetazoa"/>
        </authorList>
    </citation>
    <scope>IDENTIFICATION</scope>
</reference>
<dbReference type="EnsemblMetazoa" id="XM_028285841.2">
    <property type="protein sequence ID" value="XP_028141642.1"/>
    <property type="gene ID" value="LOC114335585"/>
</dbReference>
<dbReference type="KEGG" id="dvv:114335585"/>
<proteinExistence type="predicted"/>
<accession>A0A6P7G3P1</accession>
<gene>
    <name evidence="6" type="primary">LOC114335585</name>
</gene>
<dbReference type="InParanoid" id="A0A6P7G3P1"/>
<feature type="transmembrane region" description="Helical" evidence="2">
    <location>
        <begin position="106"/>
        <end position="125"/>
    </location>
</feature>
<dbReference type="Proteomes" id="UP001652700">
    <property type="component" value="Unplaced"/>
</dbReference>
<feature type="chain" id="PRO_5028364802" evidence="3">
    <location>
        <begin position="19"/>
        <end position="215"/>
    </location>
</feature>
<keyword evidence="2" id="KW-0472">Membrane</keyword>
<name>A0A6P7G3P1_DIAVI</name>
<keyword evidence="3" id="KW-0732">Signal</keyword>
<dbReference type="GeneID" id="114335585"/>
<dbReference type="OrthoDB" id="6599193at2759"/>
<evidence type="ECO:0000313" key="6">
    <source>
        <dbReference type="RefSeq" id="XP_028141642.1"/>
    </source>
</evidence>
<keyword evidence="5" id="KW-1185">Reference proteome</keyword>
<evidence type="ECO:0000313" key="4">
    <source>
        <dbReference type="EnsemblMetazoa" id="XP_028141642.1"/>
    </source>
</evidence>
<evidence type="ECO:0000256" key="1">
    <source>
        <dbReference type="SAM" id="MobiDB-lite"/>
    </source>
</evidence>
<organism evidence="6">
    <name type="scientific">Diabrotica virgifera virgifera</name>
    <name type="common">western corn rootworm</name>
    <dbReference type="NCBI Taxonomy" id="50390"/>
    <lineage>
        <taxon>Eukaryota</taxon>
        <taxon>Metazoa</taxon>
        <taxon>Ecdysozoa</taxon>
        <taxon>Arthropoda</taxon>
        <taxon>Hexapoda</taxon>
        <taxon>Insecta</taxon>
        <taxon>Pterygota</taxon>
        <taxon>Neoptera</taxon>
        <taxon>Endopterygota</taxon>
        <taxon>Coleoptera</taxon>
        <taxon>Polyphaga</taxon>
        <taxon>Cucujiformia</taxon>
        <taxon>Chrysomeloidea</taxon>
        <taxon>Chrysomelidae</taxon>
        <taxon>Galerucinae</taxon>
        <taxon>Diabroticina</taxon>
        <taxon>Diabroticites</taxon>
        <taxon>Diabrotica</taxon>
    </lineage>
</organism>
<keyword evidence="2" id="KW-1133">Transmembrane helix</keyword>